<dbReference type="CDD" id="cd20567">
    <property type="entry name" value="CYCLIN_AtCycB-like_rpt1"/>
    <property type="match status" value="1"/>
</dbReference>
<evidence type="ECO:0000256" key="1">
    <source>
        <dbReference type="ARBA" id="ARBA00004141"/>
    </source>
</evidence>
<dbReference type="Pfam" id="PF00134">
    <property type="entry name" value="Cyclin_N"/>
    <property type="match status" value="1"/>
</dbReference>
<dbReference type="AlphaFoldDB" id="A0A9E7KTA0"/>
<comment type="subcellular location">
    <subcellularLocation>
        <location evidence="1">Membrane</location>
        <topology evidence="1">Multi-pass membrane protein</topology>
    </subcellularLocation>
</comment>
<organism evidence="12 13">
    <name type="scientific">Musa troglodytarum</name>
    <name type="common">fe'i banana</name>
    <dbReference type="NCBI Taxonomy" id="320322"/>
    <lineage>
        <taxon>Eukaryota</taxon>
        <taxon>Viridiplantae</taxon>
        <taxon>Streptophyta</taxon>
        <taxon>Embryophyta</taxon>
        <taxon>Tracheophyta</taxon>
        <taxon>Spermatophyta</taxon>
        <taxon>Magnoliopsida</taxon>
        <taxon>Liliopsida</taxon>
        <taxon>Zingiberales</taxon>
        <taxon>Musaceae</taxon>
        <taxon>Musa</taxon>
    </lineage>
</organism>
<evidence type="ECO:0000256" key="6">
    <source>
        <dbReference type="ARBA" id="ARBA00023136"/>
    </source>
</evidence>
<evidence type="ECO:0000256" key="8">
    <source>
        <dbReference type="RuleBase" id="RU000383"/>
    </source>
</evidence>
<proteinExistence type="inferred from homology"/>
<gene>
    <name evidence="12" type="ORF">MUK42_18201</name>
</gene>
<dbReference type="Gene3D" id="1.10.472.10">
    <property type="entry name" value="Cyclin-like"/>
    <property type="match status" value="2"/>
</dbReference>
<evidence type="ECO:0000256" key="7">
    <source>
        <dbReference type="ARBA" id="ARBA00023306"/>
    </source>
</evidence>
<keyword evidence="7" id="KW-0131">Cell cycle</keyword>
<dbReference type="InterPro" id="IPR048258">
    <property type="entry name" value="Cyclins_cyclin-box"/>
</dbReference>
<comment type="similarity">
    <text evidence="8">Belongs to the cyclin family.</text>
</comment>
<dbReference type="InterPro" id="IPR005178">
    <property type="entry name" value="Ostalpha/TMEM184C"/>
</dbReference>
<evidence type="ECO:0000259" key="11">
    <source>
        <dbReference type="SMART" id="SM01332"/>
    </source>
</evidence>
<evidence type="ECO:0000259" key="10">
    <source>
        <dbReference type="SMART" id="SM00385"/>
    </source>
</evidence>
<protein>
    <recommendedName>
        <fullName evidence="14">Cyclin N-terminal domain-containing protein</fullName>
    </recommendedName>
</protein>
<dbReference type="EMBL" id="CP097510">
    <property type="protein sequence ID" value="URE28611.1"/>
    <property type="molecule type" value="Genomic_DNA"/>
</dbReference>
<feature type="domain" description="Cyclin-like" evidence="10">
    <location>
        <begin position="211"/>
        <end position="295"/>
    </location>
</feature>
<dbReference type="InterPro" id="IPR036915">
    <property type="entry name" value="Cyclin-like_sf"/>
</dbReference>
<dbReference type="SUPFAM" id="SSF47954">
    <property type="entry name" value="Cyclin-like"/>
    <property type="match status" value="2"/>
</dbReference>
<evidence type="ECO:0000313" key="13">
    <source>
        <dbReference type="Proteomes" id="UP001055439"/>
    </source>
</evidence>
<dbReference type="InterPro" id="IPR006671">
    <property type="entry name" value="Cyclin_N"/>
</dbReference>
<dbReference type="PANTHER" id="PTHR10177">
    <property type="entry name" value="CYCLINS"/>
    <property type="match status" value="1"/>
</dbReference>
<feature type="domain" description="Cyclin C-terminal" evidence="11">
    <location>
        <begin position="325"/>
        <end position="476"/>
    </location>
</feature>
<dbReference type="Pfam" id="PF03619">
    <property type="entry name" value="Solute_trans_a"/>
    <property type="match status" value="1"/>
</dbReference>
<evidence type="ECO:0000313" key="12">
    <source>
        <dbReference type="EMBL" id="URE28611.1"/>
    </source>
</evidence>
<evidence type="ECO:0000256" key="4">
    <source>
        <dbReference type="ARBA" id="ARBA00022989"/>
    </source>
</evidence>
<evidence type="ECO:0008006" key="14">
    <source>
        <dbReference type="Google" id="ProtNLM"/>
    </source>
</evidence>
<feature type="region of interest" description="Disordered" evidence="9">
    <location>
        <begin position="770"/>
        <end position="842"/>
    </location>
</feature>
<accession>A0A9E7KTA0</accession>
<dbReference type="SMART" id="SM00385">
    <property type="entry name" value="CYCLIN"/>
    <property type="match status" value="2"/>
</dbReference>
<keyword evidence="5 8" id="KW-0195">Cyclin</keyword>
<sequence length="849" mass="95623">MDRVDENGRGMTRPASFRADAGNRRALRDIRNVVGAPPYACPIGKRGFPDSKGSFDDKKLTLVARRPATRKFVATLASKPQPYQQGTDGQHQDVGSQSQHNPPVPLVSRSSCLDACTAVDVDCNSSSDIALPMVEGEMDNSDLKEVAMEDLTIETIPSIDICDSNDPLAVVEYVEDIYSFYRQTEVTSCVSPDYMSQQFDINEKMRAILVDWLIEVHYKFELMEETLFLTVNIIDRFLARQTVARKKLQLAGVTAMLLACKYEEVSVPVVEDLILISDRAYTREEVLDMVILLFSASAADCWEGFVFSMMERLIVNTLQFNMSVPTAYVFMRRFLKAAEADKKVKTFLFGLGLELNQNANLHKNDMGSDGRIVQNPQLELLSFFIVELCLVEYKMLEFRPSLLAAAAIYTAQCSLRGLRHWTKTSEMHSNYSEDQLLECSRLMVDIHHKAGLGKLTGVHRKYSTFKYGCTAKAEPALFFFMRPWCIHRSVDCGILRDCYEAFAMYCFGRYFVACLDDNKDYHSNSVCDFEAFGVYCEGEFKLGCGYPYMAAVLNFSQYWALYCLVQFYTAIKDELAHTKPLAKFLMFKSIVFLTWWQGVTIALLYTFGLLKSPIAQGLQFKSSIQDFFICIELQDSSKLKVLTDSLVLPAQMAVASVAHLYVFPAKPYELLADQSPGNVSVLGDYASVDCPVDPDEVRDSTRPTKLRLPQPDVSVKSVTDIRESVRDIVVGGGEHIVNDFKFTVTQAVEPVEKSFTRLNEKLHRISENIKKHDKDRRKARDDSCITSPMRRAVRGIDDPLLNGTTSDGGVSRGRQRSRKSGCTSESGGESSNQGRGEYETHGCRWVIRD</sequence>
<dbReference type="FunFam" id="1.10.472.10:FF:000001">
    <property type="entry name" value="G2/mitotic-specific cyclin"/>
    <property type="match status" value="1"/>
</dbReference>
<dbReference type="SMART" id="SM01332">
    <property type="entry name" value="Cyclin_C"/>
    <property type="match status" value="1"/>
</dbReference>
<evidence type="ECO:0000256" key="9">
    <source>
        <dbReference type="SAM" id="MobiDB-lite"/>
    </source>
</evidence>
<dbReference type="InterPro" id="IPR039361">
    <property type="entry name" value="Cyclin"/>
</dbReference>
<keyword evidence="4" id="KW-1133">Transmembrane helix</keyword>
<dbReference type="Proteomes" id="UP001055439">
    <property type="component" value="Chromosome 8"/>
</dbReference>
<keyword evidence="13" id="KW-1185">Reference proteome</keyword>
<feature type="compositionally biased region" description="Polar residues" evidence="9">
    <location>
        <begin position="81"/>
        <end position="101"/>
    </location>
</feature>
<dbReference type="Pfam" id="PF02984">
    <property type="entry name" value="Cyclin_C"/>
    <property type="match status" value="1"/>
</dbReference>
<keyword evidence="3" id="KW-0812">Transmembrane</keyword>
<dbReference type="GO" id="GO:0051301">
    <property type="term" value="P:cell division"/>
    <property type="evidence" value="ECO:0007669"/>
    <property type="project" value="UniProtKB-KW"/>
</dbReference>
<feature type="compositionally biased region" description="Basic and acidic residues" evidence="9">
    <location>
        <begin position="770"/>
        <end position="783"/>
    </location>
</feature>
<dbReference type="OrthoDB" id="5590282at2759"/>
<dbReference type="GO" id="GO:0016020">
    <property type="term" value="C:membrane"/>
    <property type="evidence" value="ECO:0007669"/>
    <property type="project" value="UniProtKB-SubCell"/>
</dbReference>
<reference evidence="12" key="1">
    <citation type="submission" date="2022-05" db="EMBL/GenBank/DDBJ databases">
        <title>The Musa troglodytarum L. genome provides insights into the mechanism of non-climacteric behaviour and enrichment of carotenoids.</title>
        <authorList>
            <person name="Wang J."/>
        </authorList>
    </citation>
    <scope>NUCLEOTIDE SEQUENCE</scope>
    <source>
        <tissue evidence="12">Leaf</tissue>
    </source>
</reference>
<feature type="region of interest" description="Disordered" evidence="9">
    <location>
        <begin position="1"/>
        <end position="23"/>
    </location>
</feature>
<dbReference type="InterPro" id="IPR004367">
    <property type="entry name" value="Cyclin_C-dom"/>
</dbReference>
<name>A0A9E7KTA0_9LILI</name>
<evidence type="ECO:0000256" key="3">
    <source>
        <dbReference type="ARBA" id="ARBA00022692"/>
    </source>
</evidence>
<keyword evidence="6" id="KW-0472">Membrane</keyword>
<keyword evidence="2" id="KW-0132">Cell division</keyword>
<dbReference type="PROSITE" id="PS00292">
    <property type="entry name" value="CYCLINS"/>
    <property type="match status" value="1"/>
</dbReference>
<evidence type="ECO:0000256" key="2">
    <source>
        <dbReference type="ARBA" id="ARBA00022618"/>
    </source>
</evidence>
<feature type="domain" description="Cyclin-like" evidence="10">
    <location>
        <begin position="329"/>
        <end position="445"/>
    </location>
</feature>
<dbReference type="InterPro" id="IPR013763">
    <property type="entry name" value="Cyclin-like_dom"/>
</dbReference>
<evidence type="ECO:0000256" key="5">
    <source>
        <dbReference type="ARBA" id="ARBA00023127"/>
    </source>
</evidence>
<feature type="region of interest" description="Disordered" evidence="9">
    <location>
        <begin position="76"/>
        <end position="104"/>
    </location>
</feature>
<dbReference type="SMART" id="SM01417">
    <property type="entry name" value="Solute_trans_a"/>
    <property type="match status" value="1"/>
</dbReference>